<name>A0AA88JFL5_FICCA</name>
<dbReference type="Proteomes" id="UP001187192">
    <property type="component" value="Unassembled WGS sequence"/>
</dbReference>
<keyword evidence="3" id="KW-1185">Reference proteome</keyword>
<reference evidence="2" key="1">
    <citation type="submission" date="2023-07" db="EMBL/GenBank/DDBJ databases">
        <title>draft genome sequence of fig (Ficus carica).</title>
        <authorList>
            <person name="Takahashi T."/>
            <person name="Nishimura K."/>
        </authorList>
    </citation>
    <scope>NUCLEOTIDE SEQUENCE</scope>
</reference>
<sequence length="64" mass="7205">MVFISSPFPLALSSPRDHQGVDSLNKPFTQVHYYPPSSPKLQQSKLERKSNVKGSNDLRTFVSD</sequence>
<feature type="non-terminal residue" evidence="2">
    <location>
        <position position="1"/>
    </location>
</feature>
<evidence type="ECO:0000256" key="1">
    <source>
        <dbReference type="SAM" id="MobiDB-lite"/>
    </source>
</evidence>
<accession>A0AA88JFL5</accession>
<protein>
    <submittedName>
        <fullName evidence="2">Uncharacterized protein</fullName>
    </submittedName>
</protein>
<organism evidence="2 3">
    <name type="scientific">Ficus carica</name>
    <name type="common">Common fig</name>
    <dbReference type="NCBI Taxonomy" id="3494"/>
    <lineage>
        <taxon>Eukaryota</taxon>
        <taxon>Viridiplantae</taxon>
        <taxon>Streptophyta</taxon>
        <taxon>Embryophyta</taxon>
        <taxon>Tracheophyta</taxon>
        <taxon>Spermatophyta</taxon>
        <taxon>Magnoliopsida</taxon>
        <taxon>eudicotyledons</taxon>
        <taxon>Gunneridae</taxon>
        <taxon>Pentapetalae</taxon>
        <taxon>rosids</taxon>
        <taxon>fabids</taxon>
        <taxon>Rosales</taxon>
        <taxon>Moraceae</taxon>
        <taxon>Ficeae</taxon>
        <taxon>Ficus</taxon>
    </lineage>
</organism>
<dbReference type="AlphaFoldDB" id="A0AA88JFL5"/>
<proteinExistence type="predicted"/>
<evidence type="ECO:0000313" key="2">
    <source>
        <dbReference type="EMBL" id="GMN72634.1"/>
    </source>
</evidence>
<feature type="region of interest" description="Disordered" evidence="1">
    <location>
        <begin position="11"/>
        <end position="64"/>
    </location>
</feature>
<comment type="caution">
    <text evidence="2">The sequence shown here is derived from an EMBL/GenBank/DDBJ whole genome shotgun (WGS) entry which is preliminary data.</text>
</comment>
<dbReference type="EMBL" id="BTGU01019425">
    <property type="protein sequence ID" value="GMN72634.1"/>
    <property type="molecule type" value="Genomic_DNA"/>
</dbReference>
<feature type="compositionally biased region" description="Polar residues" evidence="1">
    <location>
        <begin position="52"/>
        <end position="64"/>
    </location>
</feature>
<evidence type="ECO:0000313" key="3">
    <source>
        <dbReference type="Proteomes" id="UP001187192"/>
    </source>
</evidence>
<gene>
    <name evidence="2" type="ORF">TIFTF001_056028</name>
</gene>